<dbReference type="SUPFAM" id="SSF49354">
    <property type="entry name" value="PapD-like"/>
    <property type="match status" value="1"/>
</dbReference>
<reference evidence="3" key="1">
    <citation type="submission" date="2017-02" db="UniProtKB">
        <authorList>
            <consortium name="WormBaseParasite"/>
        </authorList>
    </citation>
    <scope>IDENTIFICATION</scope>
</reference>
<evidence type="ECO:0000313" key="2">
    <source>
        <dbReference type="Proteomes" id="UP000278627"/>
    </source>
</evidence>
<gene>
    <name evidence="1" type="ORF">BPAG_LOCUS8375</name>
</gene>
<dbReference type="PANTHER" id="PTHR22947">
    <property type="entry name" value="MAJOR SPERM PROTEIN"/>
    <property type="match status" value="1"/>
</dbReference>
<dbReference type="WBParaSite" id="BPAG_0000841301-mRNA-1">
    <property type="protein sequence ID" value="BPAG_0000841301-mRNA-1"/>
    <property type="gene ID" value="BPAG_0000841301"/>
</dbReference>
<dbReference type="InterPro" id="IPR051774">
    <property type="entry name" value="Sperm-specific_class_P"/>
</dbReference>
<sequence length="206" mass="24114">MTMPPYMSNDRFIWTNEEPDAELIEPEILASVDKNWLTFNLQKDCPPQSHSFTLYNHGDHAFAFSISTSDNYAYFVSQVSSFQVQGIVFGRQLHALPFVRTTNSTTITVYRRPTNAFKMDEDYPYIKRTELPRKDRLFIYLAPVFHWKTQPISVFNHAMPYEKLRICLNYTAQCECEGSNFSLQQRRSGWNTCRSSESCFQTRLIS</sequence>
<reference evidence="1 2" key="2">
    <citation type="submission" date="2018-11" db="EMBL/GenBank/DDBJ databases">
        <authorList>
            <consortium name="Pathogen Informatics"/>
        </authorList>
    </citation>
    <scope>NUCLEOTIDE SEQUENCE [LARGE SCALE GENOMIC DNA]</scope>
</reference>
<dbReference type="Proteomes" id="UP000278627">
    <property type="component" value="Unassembled WGS sequence"/>
</dbReference>
<evidence type="ECO:0000313" key="3">
    <source>
        <dbReference type="WBParaSite" id="BPAG_0000841301-mRNA-1"/>
    </source>
</evidence>
<dbReference type="InterPro" id="IPR008962">
    <property type="entry name" value="PapD-like_sf"/>
</dbReference>
<protein>
    <submittedName>
        <fullName evidence="3">Major sperm protein</fullName>
    </submittedName>
</protein>
<dbReference type="PANTHER" id="PTHR22947:SF18">
    <property type="entry name" value="MAJOR SPERM PROTEIN"/>
    <property type="match status" value="1"/>
</dbReference>
<organism evidence="3">
    <name type="scientific">Brugia pahangi</name>
    <name type="common">Filarial nematode worm</name>
    <dbReference type="NCBI Taxonomy" id="6280"/>
    <lineage>
        <taxon>Eukaryota</taxon>
        <taxon>Metazoa</taxon>
        <taxon>Ecdysozoa</taxon>
        <taxon>Nematoda</taxon>
        <taxon>Chromadorea</taxon>
        <taxon>Rhabditida</taxon>
        <taxon>Spirurina</taxon>
        <taxon>Spiruromorpha</taxon>
        <taxon>Filarioidea</taxon>
        <taxon>Onchocercidae</taxon>
        <taxon>Brugia</taxon>
    </lineage>
</organism>
<dbReference type="Gene3D" id="2.60.40.10">
    <property type="entry name" value="Immunoglobulins"/>
    <property type="match status" value="1"/>
</dbReference>
<proteinExistence type="predicted"/>
<name>A0A0N4TJE0_BRUPA</name>
<dbReference type="InterPro" id="IPR013783">
    <property type="entry name" value="Ig-like_fold"/>
</dbReference>
<evidence type="ECO:0000313" key="1">
    <source>
        <dbReference type="EMBL" id="VDN89561.1"/>
    </source>
</evidence>
<dbReference type="AlphaFoldDB" id="A0A0N4TJE0"/>
<accession>A0A0N4TJE0</accession>
<keyword evidence="2" id="KW-1185">Reference proteome</keyword>
<dbReference type="EMBL" id="UZAD01013134">
    <property type="protein sequence ID" value="VDN89561.1"/>
    <property type="molecule type" value="Genomic_DNA"/>
</dbReference>